<protein>
    <recommendedName>
        <fullName evidence="3">TetR/AcrR family transcriptional regulator</fullName>
    </recommendedName>
</protein>
<evidence type="ECO:0000313" key="2">
    <source>
        <dbReference type="Proteomes" id="UP001564657"/>
    </source>
</evidence>
<comment type="caution">
    <text evidence="1">The sequence shown here is derived from an EMBL/GenBank/DDBJ whole genome shotgun (WGS) entry which is preliminary data.</text>
</comment>
<feature type="non-terminal residue" evidence="1">
    <location>
        <position position="1"/>
    </location>
</feature>
<dbReference type="EMBL" id="JBGEWD010000049">
    <property type="protein sequence ID" value="MEY8002035.1"/>
    <property type="molecule type" value="Genomic_DNA"/>
</dbReference>
<sequence>EISKGLLFHYFGTKKNLYIFLFKYANTIIMQEYYSQINIKEKDILKRFRNMFLLKLELTNKYPAIFDFVTSAFFEKDPAVAGKINEYTNLLYFDVKNEMLKDIDLSLFKENFDIEKAINIIIFTLKGYSESQTSPEKRIEDYNKEQARYIREIDEYITILRTAFYKEDI</sequence>
<dbReference type="RefSeq" id="WP_369705931.1">
    <property type="nucleotide sequence ID" value="NZ_JBGEWD010000049.1"/>
</dbReference>
<dbReference type="Gene3D" id="1.10.357.10">
    <property type="entry name" value="Tetracycline Repressor, domain 2"/>
    <property type="match status" value="1"/>
</dbReference>
<gene>
    <name evidence="1" type="ORF">AB8U03_17965</name>
</gene>
<name>A0ABV4BU59_9CLOT</name>
<organism evidence="1 2">
    <name type="scientific">Clostridium moutaii</name>
    <dbReference type="NCBI Taxonomy" id="3240932"/>
    <lineage>
        <taxon>Bacteria</taxon>
        <taxon>Bacillati</taxon>
        <taxon>Bacillota</taxon>
        <taxon>Clostridia</taxon>
        <taxon>Eubacteriales</taxon>
        <taxon>Clostridiaceae</taxon>
        <taxon>Clostridium</taxon>
    </lineage>
</organism>
<dbReference type="InterPro" id="IPR036271">
    <property type="entry name" value="Tet_transcr_reg_TetR-rel_C_sf"/>
</dbReference>
<dbReference type="Proteomes" id="UP001564657">
    <property type="component" value="Unassembled WGS sequence"/>
</dbReference>
<reference evidence="1 2" key="1">
    <citation type="submission" date="2024-08" db="EMBL/GenBank/DDBJ databases">
        <title>Clostridium lapicellarii sp. nov., and Clostridium renhuaiense sp. nov., two species isolated from the mud in a fermentation cellar used for producing sauce-flavour Chinese liquors.</title>
        <authorList>
            <person name="Yang F."/>
            <person name="Wang H."/>
            <person name="Chen L.Q."/>
            <person name="Zhou N."/>
            <person name="Lu J.J."/>
            <person name="Pu X.X."/>
            <person name="Wan B."/>
            <person name="Wang L."/>
            <person name="Liu S.J."/>
        </authorList>
    </citation>
    <scope>NUCLEOTIDE SEQUENCE [LARGE SCALE GENOMIC DNA]</scope>
    <source>
        <strain evidence="1 2">MT-5</strain>
    </source>
</reference>
<evidence type="ECO:0008006" key="3">
    <source>
        <dbReference type="Google" id="ProtNLM"/>
    </source>
</evidence>
<keyword evidence="2" id="KW-1185">Reference proteome</keyword>
<evidence type="ECO:0000313" key="1">
    <source>
        <dbReference type="EMBL" id="MEY8002035.1"/>
    </source>
</evidence>
<dbReference type="SUPFAM" id="SSF48498">
    <property type="entry name" value="Tetracyclin repressor-like, C-terminal domain"/>
    <property type="match status" value="1"/>
</dbReference>
<proteinExistence type="predicted"/>
<accession>A0ABV4BU59</accession>